<feature type="region of interest" description="Disordered" evidence="6">
    <location>
        <begin position="305"/>
        <end position="350"/>
    </location>
</feature>
<evidence type="ECO:0000256" key="4">
    <source>
        <dbReference type="ARBA" id="ARBA00022989"/>
    </source>
</evidence>
<evidence type="ECO:0000256" key="2">
    <source>
        <dbReference type="ARBA" id="ARBA00006582"/>
    </source>
</evidence>
<dbReference type="GO" id="GO:0032541">
    <property type="term" value="C:cortical endoplasmic reticulum"/>
    <property type="evidence" value="ECO:0007669"/>
    <property type="project" value="TreeGrafter"/>
</dbReference>
<comment type="subcellular location">
    <subcellularLocation>
        <location evidence="1">Membrane</location>
        <topology evidence="1">Single-pass membrane protein</topology>
    </subcellularLocation>
</comment>
<dbReference type="InterPro" id="IPR004182">
    <property type="entry name" value="GRAM"/>
</dbReference>
<dbReference type="AlphaFoldDB" id="A0A1Y2C4F6"/>
<comment type="caution">
    <text evidence="9">The sequence shown here is derived from an EMBL/GenBank/DDBJ whole genome shotgun (WGS) entry which is preliminary data.</text>
</comment>
<dbReference type="Proteomes" id="UP000193642">
    <property type="component" value="Unassembled WGS sequence"/>
</dbReference>
<dbReference type="PANTHER" id="PTHR23319:SF4">
    <property type="entry name" value="GRAM DOMAIN CONTAINING 1B, ISOFORM E"/>
    <property type="match status" value="1"/>
</dbReference>
<evidence type="ECO:0000313" key="10">
    <source>
        <dbReference type="Proteomes" id="UP000193642"/>
    </source>
</evidence>
<dbReference type="GO" id="GO:0140268">
    <property type="term" value="C:endoplasmic reticulum-plasma membrane contact site"/>
    <property type="evidence" value="ECO:0007669"/>
    <property type="project" value="TreeGrafter"/>
</dbReference>
<feature type="transmembrane region" description="Helical" evidence="7">
    <location>
        <begin position="1112"/>
        <end position="1135"/>
    </location>
</feature>
<dbReference type="CDD" id="cd13220">
    <property type="entry name" value="PH-GRAM_GRAMDC"/>
    <property type="match status" value="1"/>
</dbReference>
<comment type="similarity">
    <text evidence="2">Belongs to the YSP2 family.</text>
</comment>
<dbReference type="GO" id="GO:0032934">
    <property type="term" value="F:sterol binding"/>
    <property type="evidence" value="ECO:0007669"/>
    <property type="project" value="TreeGrafter"/>
</dbReference>
<dbReference type="InterPro" id="IPR031968">
    <property type="entry name" value="VASt"/>
</dbReference>
<proteinExistence type="inferred from homology"/>
<feature type="region of interest" description="Disordered" evidence="6">
    <location>
        <begin position="735"/>
        <end position="790"/>
    </location>
</feature>
<evidence type="ECO:0000259" key="8">
    <source>
        <dbReference type="PROSITE" id="PS51778"/>
    </source>
</evidence>
<sequence length="1180" mass="127061">MEAADAPTTEAAPALSESESRLLLALAESEVSTSPQLVNDALAAPIVAATQLSVFSTSPPKNTSLLNLDKSGSVGGAKKGDGVELELDKDKDGLEVEVEVVSVLPSSLPSSFYKSAIDVEGGSLRSADAVAMLRADRILSSSLPPSSSLTSLLQPASERSSTTSATATISVTPAPANTKRNKDFHDLFPDIPEEELLLEDWSCAWQREVLIQGRMYLTDHHICFNANIFGWTHSLVLDLDDIVSVEKKSIAGFIPNSIEVSSMLGQKYYFASFIARDATFEYITRQWGNSSRAIRMKTFNREKRLLMDDPETTAATDSTDESEYVAPMSKKSSPSKQADSGLESKPRSSIDAIGMWIRGGSVSGPRPENLSRPATPDGLSIIDRRLSAPAITQIKGLAELATTNSPTLHPSSLTATTTTPPTANLSPTQTPSTVTTTPLSEDSPTTSITSSTKNIHVVHQKHVVVLPPAQVLLEPTLGVPAPTALAAVLANGASPAMTSPPDSPGSSIIDLTPHLESLERRKAGAGGGGLGSRDVSVRDEVLKTPTPAGKEERIEVGGVKTNGGRDTVTRGGEGVVQEIVMLQVGKESDTSSEDVVTEESNTSTETGVFSLSPEHPVMEVQIATPEGLIAPKPTLLTKTDSEKQLDSVLEHVEANNNMDEDGIDAVVWIGAVRTNRATQELARSVTSSPEMNPGVLESPVQSEVEDCSWIANWYKSLTSITWLAFTSVKLSSDSLEHRAMKRPGSPLKSSETIHDDDVPPEDTFSEDALPEEQASSSPSPSRKGPTTCPCAEKQAKLTPILTATYPNTTLEAVWTALYSTPNFTAKFVKERRGVTSGHQSSEWRDSAGTTAFPSFTPDAVPDPNWYTPKPNEYPFPDVTQGLERRGENVTPLTNPMGPKSTRCFVCEVVDVYRPDECLCIWQSTVTPDVPSGTSFFTRVRICWTRCGVDGDGVRVEVGCEAEFVKSSWIQGIIQAAVIDGMKTYYKDFDEVVRNTLKEATAAAKLKPKRVEAEKTRVTESSAKNSLDILTKPLAHPLEDELDMLDLQVQEKRRAAVVSLLTLEVVPRGFRQRHDIVLPPRGSSLRLKQDTGLQEVWRVLGDIWNILAVNPRALAVAFAGLVMSQVLVALLVFALVGKNGPGVDHDTLKRLVAQAVSEVVGQGSKLEVPGPICEEGLEDHL</sequence>
<dbReference type="InterPro" id="IPR051482">
    <property type="entry name" value="Cholesterol_transport"/>
</dbReference>
<evidence type="ECO:0000313" key="9">
    <source>
        <dbReference type="EMBL" id="ORY41918.1"/>
    </source>
</evidence>
<dbReference type="Pfam" id="PF16016">
    <property type="entry name" value="VASt"/>
    <property type="match status" value="1"/>
</dbReference>
<organism evidence="9 10">
    <name type="scientific">Rhizoclosmatium globosum</name>
    <dbReference type="NCBI Taxonomy" id="329046"/>
    <lineage>
        <taxon>Eukaryota</taxon>
        <taxon>Fungi</taxon>
        <taxon>Fungi incertae sedis</taxon>
        <taxon>Chytridiomycota</taxon>
        <taxon>Chytridiomycota incertae sedis</taxon>
        <taxon>Chytridiomycetes</taxon>
        <taxon>Chytridiales</taxon>
        <taxon>Chytriomycetaceae</taxon>
        <taxon>Rhizoclosmatium</taxon>
    </lineage>
</organism>
<keyword evidence="5 7" id="KW-0472">Membrane</keyword>
<keyword evidence="3 7" id="KW-0812">Transmembrane</keyword>
<evidence type="ECO:0000256" key="7">
    <source>
        <dbReference type="SAM" id="Phobius"/>
    </source>
</evidence>
<feature type="region of interest" description="Disordered" evidence="6">
    <location>
        <begin position="586"/>
        <end position="609"/>
    </location>
</feature>
<dbReference type="GO" id="GO:0005789">
    <property type="term" value="C:endoplasmic reticulum membrane"/>
    <property type="evidence" value="ECO:0007669"/>
    <property type="project" value="TreeGrafter"/>
</dbReference>
<feature type="domain" description="VASt" evidence="8">
    <location>
        <begin position="796"/>
        <end position="1000"/>
    </location>
</feature>
<dbReference type="PROSITE" id="PS51778">
    <property type="entry name" value="VAST"/>
    <property type="match status" value="1"/>
</dbReference>
<dbReference type="Pfam" id="PF02893">
    <property type="entry name" value="GRAM"/>
    <property type="match status" value="1"/>
</dbReference>
<protein>
    <recommendedName>
        <fullName evidence="8">VASt domain-containing protein</fullName>
    </recommendedName>
</protein>
<dbReference type="GO" id="GO:0120015">
    <property type="term" value="F:sterol transfer activity"/>
    <property type="evidence" value="ECO:0007669"/>
    <property type="project" value="TreeGrafter"/>
</dbReference>
<dbReference type="GO" id="GO:0005886">
    <property type="term" value="C:plasma membrane"/>
    <property type="evidence" value="ECO:0007669"/>
    <property type="project" value="TreeGrafter"/>
</dbReference>
<feature type="region of interest" description="Disordered" evidence="6">
    <location>
        <begin position="143"/>
        <end position="175"/>
    </location>
</feature>
<dbReference type="OrthoDB" id="2162691at2759"/>
<feature type="compositionally biased region" description="Acidic residues" evidence="6">
    <location>
        <begin position="758"/>
        <end position="770"/>
    </location>
</feature>
<dbReference type="Gene3D" id="2.30.29.30">
    <property type="entry name" value="Pleckstrin-homology domain (PH domain)/Phosphotyrosine-binding domain (PTB)"/>
    <property type="match status" value="1"/>
</dbReference>
<keyword evidence="10" id="KW-1185">Reference proteome</keyword>
<evidence type="ECO:0000256" key="1">
    <source>
        <dbReference type="ARBA" id="ARBA00004167"/>
    </source>
</evidence>
<dbReference type="STRING" id="329046.A0A1Y2C4F6"/>
<feature type="region of interest" description="Disordered" evidence="6">
    <location>
        <begin position="838"/>
        <end position="859"/>
    </location>
</feature>
<gene>
    <name evidence="9" type="ORF">BCR33DRAFT_851940</name>
</gene>
<evidence type="ECO:0000256" key="5">
    <source>
        <dbReference type="ARBA" id="ARBA00023136"/>
    </source>
</evidence>
<dbReference type="GO" id="GO:0005739">
    <property type="term" value="C:mitochondrion"/>
    <property type="evidence" value="ECO:0007669"/>
    <property type="project" value="TreeGrafter"/>
</dbReference>
<name>A0A1Y2C4F6_9FUNG</name>
<dbReference type="InterPro" id="IPR011993">
    <property type="entry name" value="PH-like_dom_sf"/>
</dbReference>
<feature type="compositionally biased region" description="Low complexity" evidence="6">
    <location>
        <begin position="405"/>
        <end position="440"/>
    </location>
</feature>
<keyword evidence="4 7" id="KW-1133">Transmembrane helix</keyword>
<evidence type="ECO:0000256" key="3">
    <source>
        <dbReference type="ARBA" id="ARBA00022692"/>
    </source>
</evidence>
<evidence type="ECO:0000256" key="6">
    <source>
        <dbReference type="SAM" id="MobiDB-lite"/>
    </source>
</evidence>
<feature type="region of interest" description="Disordered" evidence="6">
    <location>
        <begin position="357"/>
        <end position="376"/>
    </location>
</feature>
<dbReference type="PANTHER" id="PTHR23319">
    <property type="entry name" value="GRAM DOMAIN CONTAINING 1B, ISOFORM E"/>
    <property type="match status" value="1"/>
</dbReference>
<dbReference type="SMART" id="SM00568">
    <property type="entry name" value="GRAM"/>
    <property type="match status" value="1"/>
</dbReference>
<dbReference type="EMBL" id="MCGO01000030">
    <property type="protein sequence ID" value="ORY41918.1"/>
    <property type="molecule type" value="Genomic_DNA"/>
</dbReference>
<accession>A0A1Y2C4F6</accession>
<dbReference type="GO" id="GO:0032366">
    <property type="term" value="P:intracellular sterol transport"/>
    <property type="evidence" value="ECO:0007669"/>
    <property type="project" value="TreeGrafter"/>
</dbReference>
<feature type="region of interest" description="Disordered" evidence="6">
    <location>
        <begin position="402"/>
        <end position="450"/>
    </location>
</feature>
<reference evidence="9 10" key="1">
    <citation type="submission" date="2016-07" db="EMBL/GenBank/DDBJ databases">
        <title>Pervasive Adenine N6-methylation of Active Genes in Fungi.</title>
        <authorList>
            <consortium name="DOE Joint Genome Institute"/>
            <person name="Mondo S.J."/>
            <person name="Dannebaum R.O."/>
            <person name="Kuo R.C."/>
            <person name="Labutti K."/>
            <person name="Haridas S."/>
            <person name="Kuo A."/>
            <person name="Salamov A."/>
            <person name="Ahrendt S.R."/>
            <person name="Lipzen A."/>
            <person name="Sullivan W."/>
            <person name="Andreopoulos W.B."/>
            <person name="Clum A."/>
            <person name="Lindquist E."/>
            <person name="Daum C."/>
            <person name="Ramamoorthy G.K."/>
            <person name="Gryganskyi A."/>
            <person name="Culley D."/>
            <person name="Magnuson J.K."/>
            <person name="James T.Y."/>
            <person name="O'Malley M.A."/>
            <person name="Stajich J.E."/>
            <person name="Spatafora J.W."/>
            <person name="Visel A."/>
            <person name="Grigoriev I.V."/>
        </authorList>
    </citation>
    <scope>NUCLEOTIDE SEQUENCE [LARGE SCALE GENOMIC DNA]</scope>
    <source>
        <strain evidence="9 10">JEL800</strain>
    </source>
</reference>